<evidence type="ECO:0000256" key="6">
    <source>
        <dbReference type="ARBA" id="ARBA00023136"/>
    </source>
</evidence>
<dbReference type="SMART" id="SM01190">
    <property type="entry name" value="EMP24_GP25L"/>
    <property type="match status" value="1"/>
</dbReference>
<dbReference type="InterPro" id="IPR015720">
    <property type="entry name" value="Emp24-like"/>
</dbReference>
<dbReference type="GO" id="GO:0016020">
    <property type="term" value="C:membrane"/>
    <property type="evidence" value="ECO:0007669"/>
    <property type="project" value="UniProtKB-SubCell"/>
</dbReference>
<evidence type="ECO:0000313" key="10">
    <source>
        <dbReference type="EMBL" id="ETV65599.1"/>
    </source>
</evidence>
<proteinExistence type="inferred from homology"/>
<dbReference type="EMBL" id="KI913230">
    <property type="protein sequence ID" value="ETV65599.1"/>
    <property type="molecule type" value="Genomic_DNA"/>
</dbReference>
<feature type="domain" description="GOLD" evidence="9">
    <location>
        <begin position="31"/>
        <end position="160"/>
    </location>
</feature>
<dbReference type="OrthoDB" id="72527at2759"/>
<evidence type="ECO:0000256" key="2">
    <source>
        <dbReference type="ARBA" id="ARBA00007104"/>
    </source>
</evidence>
<evidence type="ECO:0000259" key="9">
    <source>
        <dbReference type="PROSITE" id="PS50866"/>
    </source>
</evidence>
<keyword evidence="6 7" id="KW-0472">Membrane</keyword>
<feature type="chain" id="PRO_5004841608" description="GOLD domain-containing protein" evidence="8">
    <location>
        <begin position="20"/>
        <end position="354"/>
    </location>
</feature>
<dbReference type="PANTHER" id="PTHR22811">
    <property type="entry name" value="TRANSMEMBRANE EMP24 DOMAIN-CONTAINING PROTEIN"/>
    <property type="match status" value="1"/>
</dbReference>
<evidence type="ECO:0000256" key="5">
    <source>
        <dbReference type="ARBA" id="ARBA00022989"/>
    </source>
</evidence>
<dbReference type="PROSITE" id="PS50866">
    <property type="entry name" value="GOLD"/>
    <property type="match status" value="1"/>
</dbReference>
<feature type="transmembrane region" description="Helical" evidence="7">
    <location>
        <begin position="327"/>
        <end position="349"/>
    </location>
</feature>
<evidence type="ECO:0000256" key="8">
    <source>
        <dbReference type="SAM" id="SignalP"/>
    </source>
</evidence>
<evidence type="ECO:0000256" key="7">
    <source>
        <dbReference type="SAM" id="Phobius"/>
    </source>
</evidence>
<dbReference type="STRING" id="112090.W4FFF5"/>
<accession>W4FFF5</accession>
<evidence type="ECO:0000256" key="1">
    <source>
        <dbReference type="ARBA" id="ARBA00004479"/>
    </source>
</evidence>
<dbReference type="PROSITE" id="PS51257">
    <property type="entry name" value="PROKAR_LIPOPROTEIN"/>
    <property type="match status" value="1"/>
</dbReference>
<protein>
    <recommendedName>
        <fullName evidence="9">GOLD domain-containing protein</fullName>
    </recommendedName>
</protein>
<organism evidence="10">
    <name type="scientific">Aphanomyces astaci</name>
    <name type="common">Crayfish plague agent</name>
    <dbReference type="NCBI Taxonomy" id="112090"/>
    <lineage>
        <taxon>Eukaryota</taxon>
        <taxon>Sar</taxon>
        <taxon>Stramenopiles</taxon>
        <taxon>Oomycota</taxon>
        <taxon>Saprolegniomycetes</taxon>
        <taxon>Saprolegniales</taxon>
        <taxon>Verrucalvaceae</taxon>
        <taxon>Aphanomyces</taxon>
    </lineage>
</organism>
<keyword evidence="3 7" id="KW-0812">Transmembrane</keyword>
<dbReference type="AlphaFoldDB" id="W4FFF5"/>
<dbReference type="Pfam" id="PF01105">
    <property type="entry name" value="EMP24_GP25L"/>
    <property type="match status" value="1"/>
</dbReference>
<dbReference type="VEuPathDB" id="FungiDB:H257_17748"/>
<dbReference type="GeneID" id="20819744"/>
<keyword evidence="5 7" id="KW-1133">Transmembrane helix</keyword>
<feature type="signal peptide" evidence="8">
    <location>
        <begin position="1"/>
        <end position="19"/>
    </location>
</feature>
<sequence length="354" mass="38905">MSSTSKWLWLLVLASQACGTRFLFTLHADTTDCFYEPVDVRATSNALLVRFDMVDAVNGDAMDVTIESPIGRSIAGWTDAATGHWQHTTRESGLYKLCFGHLGKSSQVAVLVHIEFLTAMDRQLTIYPSAAVTLTRHGTEILDLKMSDSTNGLVVFSIQGMSPSLLLANSTTRYLLSLSVQETTASLVESSPLVTLTPLLTVPSRPFEHRLIQVMQDVQRQQRQPVQAHNVVVFDVTSVVEVAMVQQQSQVAFTLHADAGTTVRMASTARVAPDHWPLLTVERGSNGVEHDLREFQTKVWNLQSLLAYIRHHHRHSLDATAATAARLLVGTVVVSVLWVAVGIAQVVFVGKLLQ</sequence>
<evidence type="ECO:0000256" key="4">
    <source>
        <dbReference type="ARBA" id="ARBA00022729"/>
    </source>
</evidence>
<reference evidence="10" key="1">
    <citation type="submission" date="2013-12" db="EMBL/GenBank/DDBJ databases">
        <title>The Genome Sequence of Aphanomyces astaci APO3.</title>
        <authorList>
            <consortium name="The Broad Institute Genomics Platform"/>
            <person name="Russ C."/>
            <person name="Tyler B."/>
            <person name="van West P."/>
            <person name="Dieguez-Uribeondo J."/>
            <person name="Young S.K."/>
            <person name="Zeng Q."/>
            <person name="Gargeya S."/>
            <person name="Fitzgerald M."/>
            <person name="Abouelleil A."/>
            <person name="Alvarado L."/>
            <person name="Chapman S.B."/>
            <person name="Gainer-Dewar J."/>
            <person name="Goldberg J."/>
            <person name="Griggs A."/>
            <person name="Gujja S."/>
            <person name="Hansen M."/>
            <person name="Howarth C."/>
            <person name="Imamovic A."/>
            <person name="Ireland A."/>
            <person name="Larimer J."/>
            <person name="McCowan C."/>
            <person name="Murphy C."/>
            <person name="Pearson M."/>
            <person name="Poon T.W."/>
            <person name="Priest M."/>
            <person name="Roberts A."/>
            <person name="Saif S."/>
            <person name="Shea T."/>
            <person name="Sykes S."/>
            <person name="Wortman J."/>
            <person name="Nusbaum C."/>
            <person name="Birren B."/>
        </authorList>
    </citation>
    <scope>NUCLEOTIDE SEQUENCE [LARGE SCALE GENOMIC DNA]</scope>
    <source>
        <strain evidence="10">APO3</strain>
    </source>
</reference>
<dbReference type="InterPro" id="IPR009038">
    <property type="entry name" value="GOLD_dom"/>
</dbReference>
<dbReference type="RefSeq" id="XP_009844941.1">
    <property type="nucleotide sequence ID" value="XM_009846639.1"/>
</dbReference>
<comment type="similarity">
    <text evidence="2">Belongs to the EMP24/GP25L family.</text>
</comment>
<name>W4FFF5_APHAT</name>
<gene>
    <name evidence="10" type="ORF">H257_17748</name>
</gene>
<keyword evidence="4 8" id="KW-0732">Signal</keyword>
<evidence type="ECO:0000256" key="3">
    <source>
        <dbReference type="ARBA" id="ARBA00022692"/>
    </source>
</evidence>
<comment type="subcellular location">
    <subcellularLocation>
        <location evidence="1">Membrane</location>
        <topology evidence="1">Single-pass type I membrane protein</topology>
    </subcellularLocation>
</comment>